<dbReference type="Gene3D" id="1.25.40.390">
    <property type="match status" value="1"/>
</dbReference>
<dbReference type="STRING" id="1176587.A8C56_12435"/>
<comment type="subcellular location">
    <subcellularLocation>
        <location evidence="1">Cell outer membrane</location>
    </subcellularLocation>
</comment>
<keyword evidence="4" id="KW-0472">Membrane</keyword>
<evidence type="ECO:0000259" key="6">
    <source>
        <dbReference type="Pfam" id="PF07980"/>
    </source>
</evidence>
<evidence type="ECO:0000256" key="2">
    <source>
        <dbReference type="ARBA" id="ARBA00006275"/>
    </source>
</evidence>
<feature type="domain" description="RagB/SusD" evidence="6">
    <location>
        <begin position="274"/>
        <end position="557"/>
    </location>
</feature>
<organism evidence="8 9">
    <name type="scientific">Niabella ginsenosidivorans</name>
    <dbReference type="NCBI Taxonomy" id="1176587"/>
    <lineage>
        <taxon>Bacteria</taxon>
        <taxon>Pseudomonadati</taxon>
        <taxon>Bacteroidota</taxon>
        <taxon>Chitinophagia</taxon>
        <taxon>Chitinophagales</taxon>
        <taxon>Chitinophagaceae</taxon>
        <taxon>Niabella</taxon>
    </lineage>
</organism>
<protein>
    <recommendedName>
        <fullName evidence="10">Carbohydrate-binding protein SusD</fullName>
    </recommendedName>
</protein>
<comment type="similarity">
    <text evidence="2">Belongs to the SusD family.</text>
</comment>
<dbReference type="GO" id="GO:0009279">
    <property type="term" value="C:cell outer membrane"/>
    <property type="evidence" value="ECO:0007669"/>
    <property type="project" value="UniProtKB-SubCell"/>
</dbReference>
<accession>A0A1A9I2C6</accession>
<evidence type="ECO:0008006" key="10">
    <source>
        <dbReference type="Google" id="ProtNLM"/>
    </source>
</evidence>
<evidence type="ECO:0000313" key="9">
    <source>
        <dbReference type="Proteomes" id="UP000077667"/>
    </source>
</evidence>
<dbReference type="AlphaFoldDB" id="A0A1A9I2C6"/>
<proteinExistence type="inferred from homology"/>
<dbReference type="PROSITE" id="PS51257">
    <property type="entry name" value="PROKAR_LIPOPROTEIN"/>
    <property type="match status" value="1"/>
</dbReference>
<reference evidence="8 9" key="1">
    <citation type="submission" date="2016-05" db="EMBL/GenBank/DDBJ databases">
        <title>Niabella ginsenosidivorans BS26 whole genome sequencing.</title>
        <authorList>
            <person name="Im W.T."/>
            <person name="Siddiqi M.Z."/>
        </authorList>
    </citation>
    <scope>NUCLEOTIDE SEQUENCE [LARGE SCALE GENOMIC DNA]</scope>
    <source>
        <strain evidence="8 9">BS26</strain>
    </source>
</reference>
<dbReference type="EMBL" id="CP015772">
    <property type="protein sequence ID" value="ANH81683.1"/>
    <property type="molecule type" value="Genomic_DNA"/>
</dbReference>
<keyword evidence="3" id="KW-0732">Signal</keyword>
<sequence length="559" mass="63454">MTTKYIAILITALLLTGCSLKEKIFDSAISDNFIQSEDDAFFQLNGVYSFFPTFGSFKSNLPYQIIDGGDDIAVNNATKRLFNERTISSSNIYFTSAWSSFFNTINNANALMETLGKLAPGILSDSYKDRIMGELYFMRAFSYFYLVRLYGGVPIHMQSVQGNSDFYPARNSVEEVYNFIFDDLKKASEKCIPYSQQPAREFGHATKGAAQAMLSLAYLTHANNLDLKGQSGESKAFYQLAENYADSVIQSNEYSLISNYADLWNVDLEKNAYKEVIFAIQFTRDATAASASSRGSELAYYLQPTTRFNICGNPTDGAGGGTTRLQPWFVQMYKEGEYANDYRSEVSFLTRWSYRGTTRESVAFPEITNSNEIVEQYPYINKYIDPKGLQARNNENDLYIIRLSEVYLIKAEAENELNGPTDGAYAAFNMLRQRARLADGNLRTTPTDLQSGLSKQEFRLAVFNERGLELVGEGHRWFDAIRMRYLDDKRTMEEYRYAEFYPAMAKTAPTYNAATHTWEGGLVQPLNVVSWTPKFLLWPVPSPEIDANPNMTQNTEYGW</sequence>
<dbReference type="InterPro" id="IPR033985">
    <property type="entry name" value="SusD-like_N"/>
</dbReference>
<dbReference type="Pfam" id="PF14322">
    <property type="entry name" value="SusD-like_3"/>
    <property type="match status" value="1"/>
</dbReference>
<keyword evidence="5" id="KW-0998">Cell outer membrane</keyword>
<name>A0A1A9I2C6_9BACT</name>
<dbReference type="InterPro" id="IPR012944">
    <property type="entry name" value="SusD_RagB_dom"/>
</dbReference>
<evidence type="ECO:0000313" key="8">
    <source>
        <dbReference type="EMBL" id="ANH81683.1"/>
    </source>
</evidence>
<keyword evidence="9" id="KW-1185">Reference proteome</keyword>
<dbReference type="InterPro" id="IPR011990">
    <property type="entry name" value="TPR-like_helical_dom_sf"/>
</dbReference>
<feature type="domain" description="SusD-like N-terminal" evidence="7">
    <location>
        <begin position="74"/>
        <end position="219"/>
    </location>
</feature>
<evidence type="ECO:0000256" key="3">
    <source>
        <dbReference type="ARBA" id="ARBA00022729"/>
    </source>
</evidence>
<gene>
    <name evidence="8" type="ORF">A8C56_12435</name>
</gene>
<evidence type="ECO:0000256" key="5">
    <source>
        <dbReference type="ARBA" id="ARBA00023237"/>
    </source>
</evidence>
<dbReference type="KEGG" id="nia:A8C56_12435"/>
<evidence type="ECO:0000259" key="7">
    <source>
        <dbReference type="Pfam" id="PF14322"/>
    </source>
</evidence>
<dbReference type="CDD" id="cd08977">
    <property type="entry name" value="SusD"/>
    <property type="match status" value="1"/>
</dbReference>
<evidence type="ECO:0000256" key="1">
    <source>
        <dbReference type="ARBA" id="ARBA00004442"/>
    </source>
</evidence>
<dbReference type="Pfam" id="PF07980">
    <property type="entry name" value="SusD_RagB"/>
    <property type="match status" value="1"/>
</dbReference>
<evidence type="ECO:0000256" key="4">
    <source>
        <dbReference type="ARBA" id="ARBA00023136"/>
    </source>
</evidence>
<dbReference type="Proteomes" id="UP000077667">
    <property type="component" value="Chromosome"/>
</dbReference>
<dbReference type="SUPFAM" id="SSF48452">
    <property type="entry name" value="TPR-like"/>
    <property type="match status" value="1"/>
</dbReference>
<dbReference type="RefSeq" id="WP_067756462.1">
    <property type="nucleotide sequence ID" value="NZ_CP015772.1"/>
</dbReference>